<comment type="caution">
    <text evidence="2">The sequence shown here is derived from an EMBL/GenBank/DDBJ whole genome shotgun (WGS) entry which is preliminary data.</text>
</comment>
<dbReference type="EMBL" id="VDMD01000001">
    <property type="protein sequence ID" value="TRM69408.1"/>
    <property type="molecule type" value="Genomic_DNA"/>
</dbReference>
<feature type="region of interest" description="Disordered" evidence="1">
    <location>
        <begin position="19"/>
        <end position="48"/>
    </location>
</feature>
<proteinExistence type="predicted"/>
<feature type="region of interest" description="Disordered" evidence="1">
    <location>
        <begin position="75"/>
        <end position="108"/>
    </location>
</feature>
<protein>
    <submittedName>
        <fullName evidence="2">Uncharacterized protein</fullName>
    </submittedName>
</protein>
<keyword evidence="3" id="KW-1185">Reference proteome</keyword>
<feature type="compositionally biased region" description="Polar residues" evidence="1">
    <location>
        <begin position="93"/>
        <end position="108"/>
    </location>
</feature>
<dbReference type="AlphaFoldDB" id="A0A550CXD2"/>
<dbReference type="Proteomes" id="UP000320762">
    <property type="component" value="Unassembled WGS sequence"/>
</dbReference>
<reference evidence="2 3" key="1">
    <citation type="journal article" date="2019" name="New Phytol.">
        <title>Comparative genomics reveals unique wood-decay strategies and fruiting body development in the Schizophyllaceae.</title>
        <authorList>
            <person name="Almasi E."/>
            <person name="Sahu N."/>
            <person name="Krizsan K."/>
            <person name="Balint B."/>
            <person name="Kovacs G.M."/>
            <person name="Kiss B."/>
            <person name="Cseklye J."/>
            <person name="Drula E."/>
            <person name="Henrissat B."/>
            <person name="Nagy I."/>
            <person name="Chovatia M."/>
            <person name="Adam C."/>
            <person name="LaButti K."/>
            <person name="Lipzen A."/>
            <person name="Riley R."/>
            <person name="Grigoriev I.V."/>
            <person name="Nagy L.G."/>
        </authorList>
    </citation>
    <scope>NUCLEOTIDE SEQUENCE [LARGE SCALE GENOMIC DNA]</scope>
    <source>
        <strain evidence="2 3">NL-1724</strain>
    </source>
</reference>
<evidence type="ECO:0000313" key="2">
    <source>
        <dbReference type="EMBL" id="TRM69408.1"/>
    </source>
</evidence>
<organism evidence="2 3">
    <name type="scientific">Schizophyllum amplum</name>
    <dbReference type="NCBI Taxonomy" id="97359"/>
    <lineage>
        <taxon>Eukaryota</taxon>
        <taxon>Fungi</taxon>
        <taxon>Dikarya</taxon>
        <taxon>Basidiomycota</taxon>
        <taxon>Agaricomycotina</taxon>
        <taxon>Agaricomycetes</taxon>
        <taxon>Agaricomycetidae</taxon>
        <taxon>Agaricales</taxon>
        <taxon>Schizophyllaceae</taxon>
        <taxon>Schizophyllum</taxon>
    </lineage>
</organism>
<evidence type="ECO:0000256" key="1">
    <source>
        <dbReference type="SAM" id="MobiDB-lite"/>
    </source>
</evidence>
<evidence type="ECO:0000313" key="3">
    <source>
        <dbReference type="Proteomes" id="UP000320762"/>
    </source>
</evidence>
<name>A0A550CXD2_9AGAR</name>
<sequence length="108" mass="12246">MTCAGCARSACDTHARRCDADERRHWSPSVRTQPRSSPAPCHDRHDHRARPCWRTAGERRMASETCDRSETFLRRSSDDHLLRRAPSGAHPPSTRQQTVSPTVVTARQ</sequence>
<accession>A0A550CXD2</accession>
<gene>
    <name evidence="2" type="ORF">BD626DRAFT_473962</name>
</gene>